<dbReference type="Proteomes" id="UP000011922">
    <property type="component" value="Unassembled WGS sequence"/>
</dbReference>
<accession>M5PR49</accession>
<sequence>MAGFVCHVAELPWRENRPNVSRIPAGWYDCVPRISAKYGRHFHVQDVPDRSMILIHSGNWAGDTSKGLRSHTHGCILAGRYAGVLDGQAAVLASRAALSDLLAALDDQSFTLRIEEAFGHA</sequence>
<comment type="caution">
    <text evidence="2">The sequence shown here is derived from an EMBL/GenBank/DDBJ whole genome shotgun (WGS) entry which is preliminary data.</text>
</comment>
<dbReference type="AlphaFoldDB" id="M5PR49"/>
<dbReference type="InterPro" id="IPR043732">
    <property type="entry name" value="DUF5675"/>
</dbReference>
<protein>
    <recommendedName>
        <fullName evidence="1">DUF5675 domain-containing protein</fullName>
    </recommendedName>
</protein>
<proteinExistence type="predicted"/>
<dbReference type="EMBL" id="AOSV01000029">
    <property type="protein sequence ID" value="EMG36599.1"/>
    <property type="molecule type" value="Genomic_DNA"/>
</dbReference>
<evidence type="ECO:0000259" key="1">
    <source>
        <dbReference type="Pfam" id="PF18925"/>
    </source>
</evidence>
<evidence type="ECO:0000313" key="2">
    <source>
        <dbReference type="EMBL" id="EMG36599.1"/>
    </source>
</evidence>
<evidence type="ECO:0000313" key="3">
    <source>
        <dbReference type="Proteomes" id="UP000011922"/>
    </source>
</evidence>
<dbReference type="OrthoDB" id="1036575at2"/>
<gene>
    <name evidence="2" type="ORF">PCS_02611</name>
</gene>
<reference evidence="2 3" key="1">
    <citation type="journal article" date="2013" name="Genome Announc.">
        <title>Draft Genome Sequence for Desulfovibrio africanus Strain PCS.</title>
        <authorList>
            <person name="Brown S.D."/>
            <person name="Utturkar S.M."/>
            <person name="Arkin A.P."/>
            <person name="Deutschbauer A.M."/>
            <person name="Elias D.A."/>
            <person name="Hazen T.C."/>
            <person name="Chakraborty R."/>
        </authorList>
    </citation>
    <scope>NUCLEOTIDE SEQUENCE [LARGE SCALE GENOMIC DNA]</scope>
    <source>
        <strain evidence="2 3">PCS</strain>
    </source>
</reference>
<name>M5PR49_DESAF</name>
<organism evidence="2 3">
    <name type="scientific">Desulfocurvibacter africanus PCS</name>
    <dbReference type="NCBI Taxonomy" id="1262666"/>
    <lineage>
        <taxon>Bacteria</taxon>
        <taxon>Pseudomonadati</taxon>
        <taxon>Thermodesulfobacteriota</taxon>
        <taxon>Desulfovibrionia</taxon>
        <taxon>Desulfovibrionales</taxon>
        <taxon>Desulfovibrionaceae</taxon>
        <taxon>Desulfocurvibacter</taxon>
    </lineage>
</organism>
<feature type="domain" description="DUF5675" evidence="1">
    <location>
        <begin position="3"/>
        <end position="106"/>
    </location>
</feature>
<dbReference type="Pfam" id="PF18925">
    <property type="entry name" value="DUF5675"/>
    <property type="match status" value="1"/>
</dbReference>
<dbReference type="PATRIC" id="fig|1262666.3.peg.2651"/>